<organism evidence="2 3">
    <name type="scientific">Clostridium argentinense CDC 2741</name>
    <dbReference type="NCBI Taxonomy" id="1418104"/>
    <lineage>
        <taxon>Bacteria</taxon>
        <taxon>Bacillati</taxon>
        <taxon>Bacillota</taxon>
        <taxon>Clostridia</taxon>
        <taxon>Eubacteriales</taxon>
        <taxon>Clostridiaceae</taxon>
        <taxon>Clostridium</taxon>
    </lineage>
</organism>
<comment type="caution">
    <text evidence="2">The sequence shown here is derived from an EMBL/GenBank/DDBJ whole genome shotgun (WGS) entry which is preliminary data.</text>
</comment>
<gene>
    <name evidence="2" type="ORF">U732_927</name>
</gene>
<dbReference type="Proteomes" id="UP000031366">
    <property type="component" value="Unassembled WGS sequence"/>
</dbReference>
<keyword evidence="1" id="KW-1133">Transmembrane helix</keyword>
<dbReference type="EMBL" id="AYSO01000020">
    <property type="protein sequence ID" value="KIE44621.1"/>
    <property type="molecule type" value="Genomic_DNA"/>
</dbReference>
<evidence type="ECO:0000313" key="2">
    <source>
        <dbReference type="EMBL" id="KIE44621.1"/>
    </source>
</evidence>
<reference evidence="2 3" key="1">
    <citation type="journal article" date="2015" name="Infect. Genet. Evol.">
        <title>Genomic sequences of six botulinum neurotoxin-producing strains representing three clostridial species illustrate the mobility and diversity of botulinum neurotoxin genes.</title>
        <authorList>
            <person name="Smith T.J."/>
            <person name="Hill K.K."/>
            <person name="Xie G."/>
            <person name="Foley B.T."/>
            <person name="Williamson C.H."/>
            <person name="Foster J.T."/>
            <person name="Johnson S.L."/>
            <person name="Chertkov O."/>
            <person name="Teshima H."/>
            <person name="Gibbons H.S."/>
            <person name="Johnsky L.A."/>
            <person name="Karavis M.A."/>
            <person name="Smith L.A."/>
        </authorList>
    </citation>
    <scope>NUCLEOTIDE SEQUENCE [LARGE SCALE GENOMIC DNA]</scope>
    <source>
        <strain evidence="2 3">CDC 2741</strain>
    </source>
</reference>
<sequence length="111" mass="12892">MNKRSIPRHVDGRVKIGPMTARNFIKFFPIFIIEVFAILSNFSPITLFFGVLSIGLTTILFAEFNNRETGLDILKDIIKYELEGDIIYERGCELEDVHKVIWNKIQDTKEE</sequence>
<evidence type="ECO:0000256" key="1">
    <source>
        <dbReference type="SAM" id="Phobius"/>
    </source>
</evidence>
<proteinExistence type="predicted"/>
<keyword evidence="1" id="KW-0472">Membrane</keyword>
<keyword evidence="1" id="KW-0812">Transmembrane</keyword>
<evidence type="ECO:0000313" key="3">
    <source>
        <dbReference type="Proteomes" id="UP000031366"/>
    </source>
</evidence>
<feature type="transmembrane region" description="Helical" evidence="1">
    <location>
        <begin position="21"/>
        <end position="39"/>
    </location>
</feature>
<keyword evidence="3" id="KW-1185">Reference proteome</keyword>
<dbReference type="STRING" id="29341.RSJ17_07425"/>
<dbReference type="AlphaFoldDB" id="A0A0C1R2D6"/>
<dbReference type="RefSeq" id="WP_039637101.1">
    <property type="nucleotide sequence ID" value="NZ_AYSO01000020.1"/>
</dbReference>
<accession>A0A0C1R2D6</accession>
<feature type="transmembrane region" description="Helical" evidence="1">
    <location>
        <begin position="45"/>
        <end position="64"/>
    </location>
</feature>
<protein>
    <submittedName>
        <fullName evidence="2">Uncharacterized protein</fullName>
    </submittedName>
</protein>
<name>A0A0C1R2D6_9CLOT</name>